<keyword evidence="3" id="KW-1185">Reference proteome</keyword>
<dbReference type="EMBL" id="JALLPB020000175">
    <property type="protein sequence ID" value="KAL3815931.1"/>
    <property type="molecule type" value="Genomic_DNA"/>
</dbReference>
<dbReference type="Gene3D" id="3.20.20.100">
    <property type="entry name" value="NADP-dependent oxidoreductase domain"/>
    <property type="match status" value="1"/>
</dbReference>
<gene>
    <name evidence="2" type="ORF">ACHAXA_008305</name>
</gene>
<feature type="domain" description="NADP-dependent oxidoreductase" evidence="1">
    <location>
        <begin position="112"/>
        <end position="273"/>
    </location>
</feature>
<evidence type="ECO:0000313" key="3">
    <source>
        <dbReference type="Proteomes" id="UP001530377"/>
    </source>
</evidence>
<accession>A0ABD3RTT4</accession>
<comment type="caution">
    <text evidence="2">The sequence shown here is derived from an EMBL/GenBank/DDBJ whole genome shotgun (WGS) entry which is preliminary data.</text>
</comment>
<dbReference type="Pfam" id="PF00248">
    <property type="entry name" value="Aldo_ket_red"/>
    <property type="match status" value="1"/>
</dbReference>
<name>A0ABD3RTT4_9STRA</name>
<dbReference type="InterPro" id="IPR036812">
    <property type="entry name" value="NAD(P)_OxRdtase_dom_sf"/>
</dbReference>
<evidence type="ECO:0000313" key="2">
    <source>
        <dbReference type="EMBL" id="KAL3815931.1"/>
    </source>
</evidence>
<proteinExistence type="predicted"/>
<organism evidence="2 3">
    <name type="scientific">Cyclostephanos tholiformis</name>
    <dbReference type="NCBI Taxonomy" id="382380"/>
    <lineage>
        <taxon>Eukaryota</taxon>
        <taxon>Sar</taxon>
        <taxon>Stramenopiles</taxon>
        <taxon>Ochrophyta</taxon>
        <taxon>Bacillariophyta</taxon>
        <taxon>Coscinodiscophyceae</taxon>
        <taxon>Thalassiosirophycidae</taxon>
        <taxon>Stephanodiscales</taxon>
        <taxon>Stephanodiscaceae</taxon>
        <taxon>Cyclostephanos</taxon>
    </lineage>
</organism>
<dbReference type="InterPro" id="IPR023210">
    <property type="entry name" value="NADP_OxRdtase_dom"/>
</dbReference>
<sequence>MFHRKIHKACCVWHALSGEAQASLDNLGHTYSSLSGRKSVVRISDVHGTPEVVSGEEMVPQRRYATNNSHLPASTPILGLGCSSFSSFFSSEDGESLTPDTISRENSIVREWVETIRHAVLRRGINLLDTAPWYGHGISEITVGYALDSLLEEVDVDTDGNKNCDQYESSPLRTRTGSLPRCRLIVNTKVGRYEYQPLRQFDFSYDTTINSVRRSLERMNCNYIDVIQLHDPEFAPNLLILKEETIPALLECRRRGWAKAIGLTGYPLEIQHRILVECCGELYDGEVVFDQSLVYCHNNLHDMSLFCDSCFPSIDKRGDQTRIDGRKSSALITFAQFCRQSHVHLMAAAPLSMGLLTNAGPPSWHPASTSLKAACSSAANLCKSKGIDLSTLAVLYSLSQRDIGCTLLGMKNVAEVDVAADLAMRFCGIDFDASHNSNETGNDWSDNDTVLDQILFPIEKEVLAIILDKINGPFSTVSSNGEYRWDGMEEAKKFWALVRKSQNEKKDAEYLDY</sequence>
<reference evidence="2 3" key="1">
    <citation type="submission" date="2024-10" db="EMBL/GenBank/DDBJ databases">
        <title>Updated reference genomes for cyclostephanoid diatoms.</title>
        <authorList>
            <person name="Roberts W.R."/>
            <person name="Alverson A.J."/>
        </authorList>
    </citation>
    <scope>NUCLEOTIDE SEQUENCE [LARGE SCALE GENOMIC DNA]</scope>
    <source>
        <strain evidence="2 3">AJA228-03</strain>
    </source>
</reference>
<dbReference type="PANTHER" id="PTHR42686:SF1">
    <property type="entry name" value="GH17980P-RELATED"/>
    <property type="match status" value="1"/>
</dbReference>
<dbReference type="SUPFAM" id="SSF51430">
    <property type="entry name" value="NAD(P)-linked oxidoreductase"/>
    <property type="match status" value="1"/>
</dbReference>
<dbReference type="PANTHER" id="PTHR42686">
    <property type="entry name" value="GH17980P-RELATED"/>
    <property type="match status" value="1"/>
</dbReference>
<protein>
    <recommendedName>
        <fullName evidence="1">NADP-dependent oxidoreductase domain-containing protein</fullName>
    </recommendedName>
</protein>
<dbReference type="Proteomes" id="UP001530377">
    <property type="component" value="Unassembled WGS sequence"/>
</dbReference>
<dbReference type="AlphaFoldDB" id="A0ABD3RTT4"/>
<evidence type="ECO:0000259" key="1">
    <source>
        <dbReference type="Pfam" id="PF00248"/>
    </source>
</evidence>
<dbReference type="InterPro" id="IPR020471">
    <property type="entry name" value="AKR"/>
</dbReference>